<reference evidence="3" key="1">
    <citation type="journal article" date="2020" name="Stud. Mycol.">
        <title>101 Dothideomycetes genomes: a test case for predicting lifestyles and emergence of pathogens.</title>
        <authorList>
            <person name="Haridas S."/>
            <person name="Albert R."/>
            <person name="Binder M."/>
            <person name="Bloem J."/>
            <person name="Labutti K."/>
            <person name="Salamov A."/>
            <person name="Andreopoulos B."/>
            <person name="Baker S."/>
            <person name="Barry K."/>
            <person name="Bills G."/>
            <person name="Bluhm B."/>
            <person name="Cannon C."/>
            <person name="Castanera R."/>
            <person name="Culley D."/>
            <person name="Daum C."/>
            <person name="Ezra D."/>
            <person name="Gonzalez J."/>
            <person name="Henrissat B."/>
            <person name="Kuo A."/>
            <person name="Liang C."/>
            <person name="Lipzen A."/>
            <person name="Lutzoni F."/>
            <person name="Magnuson J."/>
            <person name="Mondo S."/>
            <person name="Nolan M."/>
            <person name="Ohm R."/>
            <person name="Pangilinan J."/>
            <person name="Park H.-J."/>
            <person name="Ramirez L."/>
            <person name="Alfaro M."/>
            <person name="Sun H."/>
            <person name="Tritt A."/>
            <person name="Yoshinaga Y."/>
            <person name="Zwiers L.-H."/>
            <person name="Turgeon B."/>
            <person name="Goodwin S."/>
            <person name="Spatafora J."/>
            <person name="Crous P."/>
            <person name="Grigoriev I."/>
        </authorList>
    </citation>
    <scope>NUCLEOTIDE SEQUENCE</scope>
    <source>
        <strain evidence="3">CBS 183.55</strain>
    </source>
</reference>
<protein>
    <submittedName>
        <fullName evidence="3">Uncharacterized protein</fullName>
    </submittedName>
</protein>
<dbReference type="Proteomes" id="UP000800082">
    <property type="component" value="Unassembled WGS sequence"/>
</dbReference>
<accession>A0A6A5RC24</accession>
<dbReference type="RefSeq" id="XP_033445181.1">
    <property type="nucleotide sequence ID" value="XM_033597553.1"/>
</dbReference>
<feature type="transmembrane region" description="Helical" evidence="2">
    <location>
        <begin position="20"/>
        <end position="42"/>
    </location>
</feature>
<dbReference type="OrthoDB" id="3794851at2759"/>
<dbReference type="AlphaFoldDB" id="A0A6A5RC24"/>
<organism evidence="3 4">
    <name type="scientific">Didymella exigua CBS 183.55</name>
    <dbReference type="NCBI Taxonomy" id="1150837"/>
    <lineage>
        <taxon>Eukaryota</taxon>
        <taxon>Fungi</taxon>
        <taxon>Dikarya</taxon>
        <taxon>Ascomycota</taxon>
        <taxon>Pezizomycotina</taxon>
        <taxon>Dothideomycetes</taxon>
        <taxon>Pleosporomycetidae</taxon>
        <taxon>Pleosporales</taxon>
        <taxon>Pleosporineae</taxon>
        <taxon>Didymellaceae</taxon>
        <taxon>Didymella</taxon>
    </lineage>
</organism>
<keyword evidence="2" id="KW-0472">Membrane</keyword>
<evidence type="ECO:0000256" key="2">
    <source>
        <dbReference type="SAM" id="Phobius"/>
    </source>
</evidence>
<gene>
    <name evidence="3" type="ORF">M421DRAFT_8373</name>
</gene>
<evidence type="ECO:0000313" key="3">
    <source>
        <dbReference type="EMBL" id="KAF1924929.1"/>
    </source>
</evidence>
<keyword evidence="2" id="KW-0812">Transmembrane</keyword>
<evidence type="ECO:0000313" key="4">
    <source>
        <dbReference type="Proteomes" id="UP000800082"/>
    </source>
</evidence>
<keyword evidence="4" id="KW-1185">Reference proteome</keyword>
<feature type="region of interest" description="Disordered" evidence="1">
    <location>
        <begin position="53"/>
        <end position="79"/>
    </location>
</feature>
<proteinExistence type="predicted"/>
<sequence length="79" mass="8600">MSSSTPVEAPDPKIDPITLPLLIALCIFTPSLLAITGYFIYLHTVKKCEDKKQRAKQDDKAATGIVREMQPRGGVAADD</sequence>
<keyword evidence="2" id="KW-1133">Transmembrane helix</keyword>
<dbReference type="GeneID" id="54355220"/>
<evidence type="ECO:0000256" key="1">
    <source>
        <dbReference type="SAM" id="MobiDB-lite"/>
    </source>
</evidence>
<name>A0A6A5RC24_9PLEO</name>
<dbReference type="EMBL" id="ML978989">
    <property type="protein sequence ID" value="KAF1924929.1"/>
    <property type="molecule type" value="Genomic_DNA"/>
</dbReference>